<dbReference type="Pfam" id="PF03732">
    <property type="entry name" value="Retrotrans_gag"/>
    <property type="match status" value="1"/>
</dbReference>
<comment type="caution">
    <text evidence="3">The sequence shown here is derived from an EMBL/GenBank/DDBJ whole genome shotgun (WGS) entry which is preliminary data.</text>
</comment>
<dbReference type="AlphaFoldDB" id="A0A2U1MWQ6"/>
<dbReference type="PANTHER" id="PTHR35046:SF23">
    <property type="entry name" value="NUCLEOTIDYLTRANSFERASE, RIBONUCLEASE H"/>
    <property type="match status" value="1"/>
</dbReference>
<dbReference type="EMBL" id="PKPP01004179">
    <property type="protein sequence ID" value="PWA65646.1"/>
    <property type="molecule type" value="Genomic_DNA"/>
</dbReference>
<evidence type="ECO:0000259" key="2">
    <source>
        <dbReference type="Pfam" id="PF03732"/>
    </source>
</evidence>
<name>A0A2U1MWQ6_ARTAN</name>
<organism evidence="3 4">
    <name type="scientific">Artemisia annua</name>
    <name type="common">Sweet wormwood</name>
    <dbReference type="NCBI Taxonomy" id="35608"/>
    <lineage>
        <taxon>Eukaryota</taxon>
        <taxon>Viridiplantae</taxon>
        <taxon>Streptophyta</taxon>
        <taxon>Embryophyta</taxon>
        <taxon>Tracheophyta</taxon>
        <taxon>Spermatophyta</taxon>
        <taxon>Magnoliopsida</taxon>
        <taxon>eudicotyledons</taxon>
        <taxon>Gunneridae</taxon>
        <taxon>Pentapetalae</taxon>
        <taxon>asterids</taxon>
        <taxon>campanulids</taxon>
        <taxon>Asterales</taxon>
        <taxon>Asteraceae</taxon>
        <taxon>Asteroideae</taxon>
        <taxon>Anthemideae</taxon>
        <taxon>Artemisiinae</taxon>
        <taxon>Artemisia</taxon>
    </lineage>
</organism>
<feature type="compositionally biased region" description="Basic residues" evidence="1">
    <location>
        <begin position="1"/>
        <end position="12"/>
    </location>
</feature>
<evidence type="ECO:0000256" key="1">
    <source>
        <dbReference type="SAM" id="MobiDB-lite"/>
    </source>
</evidence>
<dbReference type="STRING" id="35608.A0A2U1MWQ6"/>
<dbReference type="Proteomes" id="UP000245207">
    <property type="component" value="Unassembled WGS sequence"/>
</dbReference>
<keyword evidence="3" id="KW-0695">RNA-directed DNA polymerase</keyword>
<dbReference type="GO" id="GO:0003964">
    <property type="term" value="F:RNA-directed DNA polymerase activity"/>
    <property type="evidence" value="ECO:0007669"/>
    <property type="project" value="UniProtKB-KW"/>
</dbReference>
<feature type="compositionally biased region" description="Polar residues" evidence="1">
    <location>
        <begin position="48"/>
        <end position="57"/>
    </location>
</feature>
<keyword evidence="3" id="KW-0548">Nucleotidyltransferase</keyword>
<feature type="region of interest" description="Disordered" evidence="1">
    <location>
        <begin position="1"/>
        <end position="28"/>
    </location>
</feature>
<accession>A0A2U1MWQ6</accession>
<feature type="domain" description="Retrotransposon gag" evidence="2">
    <location>
        <begin position="128"/>
        <end position="226"/>
    </location>
</feature>
<protein>
    <submittedName>
        <fullName evidence="3">Reverse transcriptase domain-containing protein</fullName>
    </submittedName>
</protein>
<sequence>MAERKRGHHSGSRRTAEVGNRFEPRDPRDVEIQRLQQRIQELELQQEDQWSSEQTWETQDEGNPFSYVRGRRDRRGVDRREDPLRSLGLRVEIPEFVGKNHPDDFIDWLSTVEHIFDLRDVPEKLKVKVVAMKLRQHASLWWDHVKKQRYLAGKSKVESWEKMKKLMKENFLPVNYRQEAFLDYHTFSQGTLTVEELINEFDRLRMRCDANEEEEQVVARFLGVLRPEIADVVSLQPYLTYTDVCRLALKVEKQQKNKGKTSTSRWTPNSKTTPTLASKVVVPKSNPSFNTPTTAKLRTPEQETKTISPLICMSSSESKMICSRSLVGSAIQGRIYDLGRLATCGTCHIWLGQVK</sequence>
<feature type="compositionally biased region" description="Basic and acidic residues" evidence="1">
    <location>
        <begin position="14"/>
        <end position="28"/>
    </location>
</feature>
<reference evidence="3 4" key="1">
    <citation type="journal article" date="2018" name="Mol. Plant">
        <title>The genome of Artemisia annua provides insight into the evolution of Asteraceae family and artemisinin biosynthesis.</title>
        <authorList>
            <person name="Shen Q."/>
            <person name="Zhang L."/>
            <person name="Liao Z."/>
            <person name="Wang S."/>
            <person name="Yan T."/>
            <person name="Shi P."/>
            <person name="Liu M."/>
            <person name="Fu X."/>
            <person name="Pan Q."/>
            <person name="Wang Y."/>
            <person name="Lv Z."/>
            <person name="Lu X."/>
            <person name="Zhang F."/>
            <person name="Jiang W."/>
            <person name="Ma Y."/>
            <person name="Chen M."/>
            <person name="Hao X."/>
            <person name="Li L."/>
            <person name="Tang Y."/>
            <person name="Lv G."/>
            <person name="Zhou Y."/>
            <person name="Sun X."/>
            <person name="Brodelius P.E."/>
            <person name="Rose J.K.C."/>
            <person name="Tang K."/>
        </authorList>
    </citation>
    <scope>NUCLEOTIDE SEQUENCE [LARGE SCALE GENOMIC DNA]</scope>
    <source>
        <strain evidence="4">cv. Huhao1</strain>
        <tissue evidence="3">Leaf</tissue>
    </source>
</reference>
<dbReference type="PANTHER" id="PTHR35046">
    <property type="entry name" value="ZINC KNUCKLE (CCHC-TYPE) FAMILY PROTEIN"/>
    <property type="match status" value="1"/>
</dbReference>
<proteinExistence type="predicted"/>
<evidence type="ECO:0000313" key="4">
    <source>
        <dbReference type="Proteomes" id="UP000245207"/>
    </source>
</evidence>
<feature type="region of interest" description="Disordered" evidence="1">
    <location>
        <begin position="45"/>
        <end position="70"/>
    </location>
</feature>
<dbReference type="OrthoDB" id="1934635at2759"/>
<gene>
    <name evidence="3" type="ORF">CTI12_AA279410</name>
</gene>
<keyword evidence="4" id="KW-1185">Reference proteome</keyword>
<dbReference type="InterPro" id="IPR005162">
    <property type="entry name" value="Retrotrans_gag_dom"/>
</dbReference>
<evidence type="ECO:0000313" key="3">
    <source>
        <dbReference type="EMBL" id="PWA65646.1"/>
    </source>
</evidence>
<keyword evidence="3" id="KW-0808">Transferase</keyword>